<name>A0A2T5U8Z8_9SPHN</name>
<dbReference type="GeneID" id="91005107"/>
<gene>
    <name evidence="3" type="ORF">C8J25_10270</name>
</gene>
<organism evidence="3 4">
    <name type="scientific">Sphingomonas faeni</name>
    <dbReference type="NCBI Taxonomy" id="185950"/>
    <lineage>
        <taxon>Bacteria</taxon>
        <taxon>Pseudomonadati</taxon>
        <taxon>Pseudomonadota</taxon>
        <taxon>Alphaproteobacteria</taxon>
        <taxon>Sphingomonadales</taxon>
        <taxon>Sphingomonadaceae</taxon>
        <taxon>Sphingomonas</taxon>
    </lineage>
</organism>
<keyword evidence="2 3" id="KW-0449">Lipoprotein</keyword>
<proteinExistence type="inferred from homology"/>
<dbReference type="PANTHER" id="PTHR30203">
    <property type="entry name" value="OUTER MEMBRANE CATION EFFLUX PROTEIN"/>
    <property type="match status" value="1"/>
</dbReference>
<feature type="signal peptide" evidence="2">
    <location>
        <begin position="1"/>
        <end position="23"/>
    </location>
</feature>
<evidence type="ECO:0000313" key="3">
    <source>
        <dbReference type="EMBL" id="PTW47981.1"/>
    </source>
</evidence>
<accession>A0A2T5U8Z8</accession>
<keyword evidence="2" id="KW-0564">Palmitate</keyword>
<dbReference type="PROSITE" id="PS51257">
    <property type="entry name" value="PROKAR_LIPOPROTEIN"/>
    <property type="match status" value="1"/>
</dbReference>
<keyword evidence="2" id="KW-1134">Transmembrane beta strand</keyword>
<keyword evidence="2" id="KW-0472">Membrane</keyword>
<dbReference type="NCBIfam" id="TIGR01845">
    <property type="entry name" value="outer_NodT"/>
    <property type="match status" value="1"/>
</dbReference>
<comment type="similarity">
    <text evidence="1 2">Belongs to the outer membrane factor (OMF) (TC 1.B.17) family.</text>
</comment>
<dbReference type="PANTHER" id="PTHR30203:SF25">
    <property type="entry name" value="OUTER MEMBRANE PROTEIN-RELATED"/>
    <property type="match status" value="1"/>
</dbReference>
<dbReference type="Gene3D" id="1.20.1600.10">
    <property type="entry name" value="Outer membrane efflux proteins (OEP)"/>
    <property type="match status" value="1"/>
</dbReference>
<reference evidence="3 4" key="1">
    <citation type="submission" date="2018-04" db="EMBL/GenBank/DDBJ databases">
        <title>Genomic Encyclopedia of Type Strains, Phase III (KMG-III): the genomes of soil and plant-associated and newly described type strains.</title>
        <authorList>
            <person name="Whitman W."/>
        </authorList>
    </citation>
    <scope>NUCLEOTIDE SEQUENCE [LARGE SCALE GENOMIC DNA]</scope>
    <source>
        <strain evidence="3 4">MA-olki</strain>
    </source>
</reference>
<evidence type="ECO:0000256" key="2">
    <source>
        <dbReference type="RuleBase" id="RU362097"/>
    </source>
</evidence>
<evidence type="ECO:0000313" key="4">
    <source>
        <dbReference type="Proteomes" id="UP000244013"/>
    </source>
</evidence>
<dbReference type="SUPFAM" id="SSF56954">
    <property type="entry name" value="Outer membrane efflux proteins (OEP)"/>
    <property type="match status" value="1"/>
</dbReference>
<dbReference type="InterPro" id="IPR010131">
    <property type="entry name" value="MdtP/NodT-like"/>
</dbReference>
<comment type="subcellular location">
    <subcellularLocation>
        <location evidence="2">Cell membrane</location>
        <topology evidence="2">Lipid-anchor</topology>
    </subcellularLocation>
</comment>
<dbReference type="Pfam" id="PF02321">
    <property type="entry name" value="OEP"/>
    <property type="match status" value="2"/>
</dbReference>
<dbReference type="RefSeq" id="WP_107953357.1">
    <property type="nucleotide sequence ID" value="NZ_QAYE01000002.1"/>
</dbReference>
<comment type="caution">
    <text evidence="3">The sequence shown here is derived from an EMBL/GenBank/DDBJ whole genome shotgun (WGS) entry which is preliminary data.</text>
</comment>
<dbReference type="GO" id="GO:0015562">
    <property type="term" value="F:efflux transmembrane transporter activity"/>
    <property type="evidence" value="ECO:0007669"/>
    <property type="project" value="InterPro"/>
</dbReference>
<dbReference type="GO" id="GO:0005886">
    <property type="term" value="C:plasma membrane"/>
    <property type="evidence" value="ECO:0007669"/>
    <property type="project" value="UniProtKB-SubCell"/>
</dbReference>
<dbReference type="InterPro" id="IPR003423">
    <property type="entry name" value="OMP_efflux"/>
</dbReference>
<keyword evidence="2" id="KW-0732">Signal</keyword>
<evidence type="ECO:0000256" key="1">
    <source>
        <dbReference type="ARBA" id="ARBA00007613"/>
    </source>
</evidence>
<dbReference type="OrthoDB" id="7181739at2"/>
<feature type="chain" id="PRO_5015369904" evidence="2">
    <location>
        <begin position="24"/>
        <end position="502"/>
    </location>
</feature>
<dbReference type="Proteomes" id="UP000244013">
    <property type="component" value="Unassembled WGS sequence"/>
</dbReference>
<keyword evidence="2" id="KW-0812">Transmembrane</keyword>
<dbReference type="Gene3D" id="2.20.200.10">
    <property type="entry name" value="Outer membrane efflux proteins (OEP)"/>
    <property type="match status" value="1"/>
</dbReference>
<dbReference type="AlphaFoldDB" id="A0A2T5U8Z8"/>
<sequence>MRPLPHGRASVLALLFLSGCAVGPRYVAPATSAPATYVGGAAVDARLVPADAADMINWWRSFDDPVLTGLVEQALAQNLDLQQARARVMQARAALKGANAALLPSGQISGQVGETYQSLETPIGRIGSAFPQFDRSTETYEANLGASWELDVFGGRDAARDAARADWEASAASAVAARLVVAAQTADTYILVRALQARLDVARSQAATQQRLVGLIALQYRKGLAAELQLRQAEGASAQVRASVPALQNELDIAMNALDVLVGMQPGSNRSRLAGPAAIPSPPKVSTAGGPAALLRRRPDIIAAERTLAASNARIGAAVSEYYPKFSLSGLLGTATTAAGGLFGGSATQASGVLGLRWRLFDFGRVDAEIRAAKGRNAEALAAYRLTVLRASQDVEDAFSTLVQQEARAAMLVQGEVSLTRARATSDTAYRGGVISLIEVLDADRRLLETRDGAIQARAAASRGAVASFRALGGGWDPARIATSTDVRGSADAGAVLASQNK</sequence>
<dbReference type="EMBL" id="QAYE01000002">
    <property type="protein sequence ID" value="PTW47981.1"/>
    <property type="molecule type" value="Genomic_DNA"/>
</dbReference>
<protein>
    <submittedName>
        <fullName evidence="3">NodT family efflux transporter outer membrane factor (OMF) lipoprotein</fullName>
    </submittedName>
</protein>